<dbReference type="PRINTS" id="PR00032">
    <property type="entry name" value="HTHARAC"/>
</dbReference>
<dbReference type="RefSeq" id="WP_135955516.1">
    <property type="nucleotide sequence ID" value="NZ_JABCKY010000006.1"/>
</dbReference>
<accession>A0A7Y0WTF5</accession>
<dbReference type="GO" id="GO:0043565">
    <property type="term" value="F:sequence-specific DNA binding"/>
    <property type="evidence" value="ECO:0007669"/>
    <property type="project" value="InterPro"/>
</dbReference>
<dbReference type="SMART" id="SM00342">
    <property type="entry name" value="HTH_ARAC"/>
    <property type="match status" value="1"/>
</dbReference>
<dbReference type="InterPro" id="IPR029062">
    <property type="entry name" value="Class_I_gatase-like"/>
</dbReference>
<evidence type="ECO:0000259" key="4">
    <source>
        <dbReference type="PROSITE" id="PS01124"/>
    </source>
</evidence>
<dbReference type="PANTHER" id="PTHR43130:SF3">
    <property type="entry name" value="HTH-TYPE TRANSCRIPTIONAL REGULATOR RV1931C"/>
    <property type="match status" value="1"/>
</dbReference>
<evidence type="ECO:0000256" key="3">
    <source>
        <dbReference type="ARBA" id="ARBA00023163"/>
    </source>
</evidence>
<dbReference type="InterPro" id="IPR018062">
    <property type="entry name" value="HTH_AraC-typ_CS"/>
</dbReference>
<dbReference type="PROSITE" id="PS00041">
    <property type="entry name" value="HTH_ARAC_FAMILY_1"/>
    <property type="match status" value="1"/>
</dbReference>
<evidence type="ECO:0000256" key="1">
    <source>
        <dbReference type="ARBA" id="ARBA00023015"/>
    </source>
</evidence>
<comment type="caution">
    <text evidence="5">The sequence shown here is derived from an EMBL/GenBank/DDBJ whole genome shotgun (WGS) entry which is preliminary data.</text>
</comment>
<dbReference type="PROSITE" id="PS01124">
    <property type="entry name" value="HTH_ARAC_FAMILY_2"/>
    <property type="match status" value="1"/>
</dbReference>
<dbReference type="InterPro" id="IPR002818">
    <property type="entry name" value="DJ-1/PfpI"/>
</dbReference>
<keyword evidence="6" id="KW-1185">Reference proteome</keyword>
<dbReference type="Gene3D" id="1.10.10.60">
    <property type="entry name" value="Homeodomain-like"/>
    <property type="match status" value="2"/>
</dbReference>
<evidence type="ECO:0000256" key="2">
    <source>
        <dbReference type="ARBA" id="ARBA00023125"/>
    </source>
</evidence>
<dbReference type="InterPro" id="IPR018060">
    <property type="entry name" value="HTH_AraC"/>
</dbReference>
<dbReference type="GO" id="GO:0009893">
    <property type="term" value="P:positive regulation of metabolic process"/>
    <property type="evidence" value="ECO:0007669"/>
    <property type="project" value="UniProtKB-ARBA"/>
</dbReference>
<dbReference type="InterPro" id="IPR009057">
    <property type="entry name" value="Homeodomain-like_sf"/>
</dbReference>
<keyword evidence="1" id="KW-0805">Transcription regulation</keyword>
<dbReference type="SUPFAM" id="SSF52317">
    <property type="entry name" value="Class I glutamine amidotransferase-like"/>
    <property type="match status" value="1"/>
</dbReference>
<name>A0A7Y0WTF5_9GAMM</name>
<dbReference type="PANTHER" id="PTHR43130">
    <property type="entry name" value="ARAC-FAMILY TRANSCRIPTIONAL REGULATOR"/>
    <property type="match status" value="1"/>
</dbReference>
<sequence>MTDPKTQKIGFLAVPQFSMLSFVAALEPLRAANRLSEHSLYEWHIFSQDNQPVAASNGLPVSPDRQFDETDDIDMMIVVAGIGTTEIRDKKLFEWLRQLSRRGVALGATSTGSLLLARARLLSNHRCTIHWENKESFEEEFPGLNITGELYEIDSNIMTCSGGLASLDMMCQKIALEHGGDLAMGCAEQFIHPHIRPANEQQRMELQFRHNTSHPRLIKVIQLMQNQTEEILTCTEIGEKVGLSTRQMERLFRTYLSTTPNAFYMQLRLERAKHLLLQSTMSITQIATACGFNSTSYFTRCYSRGFGLTPREQRQKL</sequence>
<dbReference type="OrthoDB" id="9803764at2"/>
<keyword evidence="2" id="KW-0238">DNA-binding</keyword>
<dbReference type="Pfam" id="PF01965">
    <property type="entry name" value="DJ-1_PfpI"/>
    <property type="match status" value="1"/>
</dbReference>
<dbReference type="GO" id="GO:0003700">
    <property type="term" value="F:DNA-binding transcription factor activity"/>
    <property type="evidence" value="ECO:0007669"/>
    <property type="project" value="InterPro"/>
</dbReference>
<dbReference type="Pfam" id="PF12833">
    <property type="entry name" value="HTH_18"/>
    <property type="match status" value="1"/>
</dbReference>
<dbReference type="CDD" id="cd03136">
    <property type="entry name" value="GATase1_AraC_ArgR_like"/>
    <property type="match status" value="1"/>
</dbReference>
<proteinExistence type="predicted"/>
<dbReference type="Gene3D" id="3.40.50.880">
    <property type="match status" value="1"/>
</dbReference>
<dbReference type="InterPro" id="IPR052158">
    <property type="entry name" value="INH-QAR"/>
</dbReference>
<gene>
    <name evidence="5" type="ORF">HIU99_14405</name>
</gene>
<dbReference type="EMBL" id="JABCKY010000006">
    <property type="protein sequence ID" value="NMT64781.1"/>
    <property type="molecule type" value="Genomic_DNA"/>
</dbReference>
<reference evidence="5 6" key="1">
    <citation type="submission" date="2020-04" db="EMBL/GenBank/DDBJ databases">
        <title>Marinobacter oceani sp. nov., isolated from marine solar saltern.</title>
        <authorList>
            <person name="Chen X.-Y."/>
        </authorList>
    </citation>
    <scope>NUCLEOTIDE SEQUENCE [LARGE SCALE GENOMIC DNA]</scope>
    <source>
        <strain evidence="5 6">W62</strain>
    </source>
</reference>
<evidence type="ECO:0000313" key="5">
    <source>
        <dbReference type="EMBL" id="NMT64781.1"/>
    </source>
</evidence>
<dbReference type="Proteomes" id="UP000567186">
    <property type="component" value="Unassembled WGS sequence"/>
</dbReference>
<evidence type="ECO:0000313" key="6">
    <source>
        <dbReference type="Proteomes" id="UP000567186"/>
    </source>
</evidence>
<keyword evidence="3" id="KW-0804">Transcription</keyword>
<feature type="domain" description="HTH araC/xylS-type" evidence="4">
    <location>
        <begin position="218"/>
        <end position="316"/>
    </location>
</feature>
<organism evidence="5 6">
    <name type="scientific">Marinobacter orientalis</name>
    <dbReference type="NCBI Taxonomy" id="1928859"/>
    <lineage>
        <taxon>Bacteria</taxon>
        <taxon>Pseudomonadati</taxon>
        <taxon>Pseudomonadota</taxon>
        <taxon>Gammaproteobacteria</taxon>
        <taxon>Pseudomonadales</taxon>
        <taxon>Marinobacteraceae</taxon>
        <taxon>Marinobacter</taxon>
    </lineage>
</organism>
<dbReference type="SUPFAM" id="SSF46689">
    <property type="entry name" value="Homeodomain-like"/>
    <property type="match status" value="2"/>
</dbReference>
<dbReference type="InterPro" id="IPR020449">
    <property type="entry name" value="Tscrpt_reg_AraC-type_HTH"/>
</dbReference>
<protein>
    <submittedName>
        <fullName evidence="5">GlxA family transcriptional regulator</fullName>
    </submittedName>
</protein>
<dbReference type="AlphaFoldDB" id="A0A7Y0WTF5"/>